<keyword evidence="2" id="KW-1185">Reference proteome</keyword>
<reference evidence="2" key="1">
    <citation type="submission" date="2016-10" db="EMBL/GenBank/DDBJ databases">
        <authorList>
            <person name="Varghese N."/>
            <person name="Submissions S."/>
        </authorList>
    </citation>
    <scope>NUCLEOTIDE SEQUENCE [LARGE SCALE GENOMIC DNA]</scope>
    <source>
        <strain evidence="2">DSM 217</strain>
    </source>
</reference>
<name>A0A1H3C3U5_THIRO</name>
<dbReference type="AlphaFoldDB" id="A0A1H3C3U5"/>
<dbReference type="RefSeq" id="WP_093037148.1">
    <property type="nucleotide sequence ID" value="NZ_FNNZ01000029.1"/>
</dbReference>
<organism evidence="1 2">
    <name type="scientific">Thiocapsa roseopersicina</name>
    <dbReference type="NCBI Taxonomy" id="1058"/>
    <lineage>
        <taxon>Bacteria</taxon>
        <taxon>Pseudomonadati</taxon>
        <taxon>Pseudomonadota</taxon>
        <taxon>Gammaproteobacteria</taxon>
        <taxon>Chromatiales</taxon>
        <taxon>Chromatiaceae</taxon>
        <taxon>Thiocapsa</taxon>
    </lineage>
</organism>
<evidence type="ECO:0000313" key="2">
    <source>
        <dbReference type="Proteomes" id="UP000198816"/>
    </source>
</evidence>
<sequence>MFLKHRTTGKMIEVLSQRDLFNPMHPKIVGRYHYGEEAQEPETFDKTELMFISDELLPRCWTDSHYRDDEIHHYYKKAS</sequence>
<dbReference type="STRING" id="1058.SAMN05421783_12926"/>
<gene>
    <name evidence="1" type="ORF">SAMN05421783_12926</name>
</gene>
<proteinExistence type="predicted"/>
<evidence type="ECO:0008006" key="3">
    <source>
        <dbReference type="Google" id="ProtNLM"/>
    </source>
</evidence>
<accession>A0A1H3C3U5</accession>
<dbReference type="OrthoDB" id="9810649at2"/>
<dbReference type="EMBL" id="FNNZ01000029">
    <property type="protein sequence ID" value="SDX48159.1"/>
    <property type="molecule type" value="Genomic_DNA"/>
</dbReference>
<evidence type="ECO:0000313" key="1">
    <source>
        <dbReference type="EMBL" id="SDX48159.1"/>
    </source>
</evidence>
<dbReference type="Proteomes" id="UP000198816">
    <property type="component" value="Unassembled WGS sequence"/>
</dbReference>
<protein>
    <recommendedName>
        <fullName evidence="3">Acetyltransferase</fullName>
    </recommendedName>
</protein>